<name>A0ABQ5QNC4_9ACTN</name>
<dbReference type="SUPFAM" id="SSF54593">
    <property type="entry name" value="Glyoxalase/Bleomycin resistance protein/Dihydroxybiphenyl dioxygenase"/>
    <property type="match status" value="1"/>
</dbReference>
<organism evidence="2 3">
    <name type="scientific">Phytohabitans aurantiacus</name>
    <dbReference type="NCBI Taxonomy" id="3016789"/>
    <lineage>
        <taxon>Bacteria</taxon>
        <taxon>Bacillati</taxon>
        <taxon>Actinomycetota</taxon>
        <taxon>Actinomycetes</taxon>
        <taxon>Micromonosporales</taxon>
        <taxon>Micromonosporaceae</taxon>
    </lineage>
</organism>
<dbReference type="PANTHER" id="PTHR35908">
    <property type="entry name" value="HYPOTHETICAL FUSION PROTEIN"/>
    <property type="match status" value="1"/>
</dbReference>
<evidence type="ECO:0000313" key="3">
    <source>
        <dbReference type="Proteomes" id="UP001144280"/>
    </source>
</evidence>
<gene>
    <name evidence="2" type="ORF">Pa4123_13310</name>
</gene>
<dbReference type="InterPro" id="IPR037523">
    <property type="entry name" value="VOC_core"/>
</dbReference>
<dbReference type="CDD" id="cd06587">
    <property type="entry name" value="VOC"/>
    <property type="match status" value="1"/>
</dbReference>
<dbReference type="PROSITE" id="PS51819">
    <property type="entry name" value="VOC"/>
    <property type="match status" value="1"/>
</dbReference>
<dbReference type="Proteomes" id="UP001144280">
    <property type="component" value="Unassembled WGS sequence"/>
</dbReference>
<evidence type="ECO:0000259" key="1">
    <source>
        <dbReference type="PROSITE" id="PS51819"/>
    </source>
</evidence>
<dbReference type="Pfam" id="PF18029">
    <property type="entry name" value="Glyoxalase_6"/>
    <property type="match status" value="1"/>
</dbReference>
<feature type="domain" description="VOC" evidence="1">
    <location>
        <begin position="4"/>
        <end position="117"/>
    </location>
</feature>
<sequence length="123" mass="14054">MPLRLHHIVFDARDLPGLARFWAEVLRWRVLSEREREVVIGPDEAAPVGICFMPVTDEKRVKNRLHLDLTSEVEDRDDEIERLLALGAKRVDIGQTGEESWVVLADPEGNEFCVVRPKVTLIS</sequence>
<dbReference type="EMBL" id="BSDI01000005">
    <property type="protein sequence ID" value="GLH96058.1"/>
    <property type="molecule type" value="Genomic_DNA"/>
</dbReference>
<evidence type="ECO:0000313" key="2">
    <source>
        <dbReference type="EMBL" id="GLH96058.1"/>
    </source>
</evidence>
<accession>A0ABQ5QNC4</accession>
<reference evidence="2" key="1">
    <citation type="submission" date="2022-12" db="EMBL/GenBank/DDBJ databases">
        <title>New Phytohabitans aurantiacus sp. RD004123 nov., an actinomycete isolated from soil.</title>
        <authorList>
            <person name="Triningsih D.W."/>
            <person name="Harunari E."/>
            <person name="Igarashi Y."/>
        </authorList>
    </citation>
    <scope>NUCLEOTIDE SEQUENCE</scope>
    <source>
        <strain evidence="2">RD004123</strain>
    </source>
</reference>
<dbReference type="Gene3D" id="3.10.180.10">
    <property type="entry name" value="2,3-Dihydroxybiphenyl 1,2-Dioxygenase, domain 1"/>
    <property type="match status" value="1"/>
</dbReference>
<dbReference type="InterPro" id="IPR029068">
    <property type="entry name" value="Glyas_Bleomycin-R_OHBP_Dase"/>
</dbReference>
<comment type="caution">
    <text evidence="2">The sequence shown here is derived from an EMBL/GenBank/DDBJ whole genome shotgun (WGS) entry which is preliminary data.</text>
</comment>
<dbReference type="InterPro" id="IPR041581">
    <property type="entry name" value="Glyoxalase_6"/>
</dbReference>
<dbReference type="PANTHER" id="PTHR35908:SF1">
    <property type="entry name" value="CONSERVED PROTEIN"/>
    <property type="match status" value="1"/>
</dbReference>
<keyword evidence="3" id="KW-1185">Reference proteome</keyword>
<proteinExistence type="predicted"/>
<dbReference type="RefSeq" id="WP_281893186.1">
    <property type="nucleotide sequence ID" value="NZ_BSDI01000005.1"/>
</dbReference>
<protein>
    <submittedName>
        <fullName evidence="2">Glyoxalase</fullName>
    </submittedName>
</protein>